<dbReference type="PANTHER" id="PTHR37957:SF1">
    <property type="entry name" value="PHYTASE-LIKE DOMAIN-CONTAINING PROTEIN"/>
    <property type="match status" value="1"/>
</dbReference>
<dbReference type="KEGG" id="acru:HHL28_00100"/>
<feature type="region of interest" description="Disordered" evidence="1">
    <location>
        <begin position="211"/>
        <end position="237"/>
    </location>
</feature>
<evidence type="ECO:0000259" key="3">
    <source>
        <dbReference type="Pfam" id="PF13449"/>
    </source>
</evidence>
<protein>
    <submittedName>
        <fullName evidence="4">Esterase-like activity of phytase family protein</fullName>
    </submittedName>
</protein>
<sequence>MRALRLAAALLSLGTAPALADANTLLPAILEGQAVLPANTLVPPPPDAPPALALSGKFTGPGGRRVDEPGKIQGRTSPGPSGRPTGIDLPVKGQPVQGVSSLRAAADGTVWGLADNGYGAKGNSADALLGLHRFRLDFGGGKAERVETLWLSDPDRRFPWPITLEGTERRYLTGADIDPESLVVTPDGFWVSDEFGPFLLRFDRQGRLQEPVETEVDGKPVRSPDHPALRLPGTPDQPLAFEVGRSRGFESLMAGPDGRKLYALMEGPVWKEGTAERWADGKPRLRWMVYDTVDKRWTGEGWTYPLEADGNTVAEATWVDERRALVLERDSGEGDAARACPAGQPGPTCFERPARFKRLYLVTRPPEGAAGAAVAKEGYIDLLAIADPKGLAKQGGAEGRYGMPFVTIESAALLPDGRVLVANDNNFPFSAGRFLDRADDTEFVVLRVEGLK</sequence>
<dbReference type="Proteomes" id="UP000501891">
    <property type="component" value="Chromosome"/>
</dbReference>
<feature type="compositionally biased region" description="Basic and acidic residues" evidence="1">
    <location>
        <begin position="216"/>
        <end position="228"/>
    </location>
</feature>
<dbReference type="EMBL" id="CP051775">
    <property type="protein sequence ID" value="QJE71724.1"/>
    <property type="molecule type" value="Genomic_DNA"/>
</dbReference>
<accession>A0A858R2W2</accession>
<feature type="domain" description="Phytase-like" evidence="3">
    <location>
        <begin position="94"/>
        <end position="427"/>
    </location>
</feature>
<evidence type="ECO:0000256" key="1">
    <source>
        <dbReference type="SAM" id="MobiDB-lite"/>
    </source>
</evidence>
<proteinExistence type="predicted"/>
<feature type="region of interest" description="Disordered" evidence="1">
    <location>
        <begin position="57"/>
        <end position="90"/>
    </location>
</feature>
<dbReference type="InterPro" id="IPR027372">
    <property type="entry name" value="Phytase-like_dom"/>
</dbReference>
<evidence type="ECO:0000313" key="4">
    <source>
        <dbReference type="EMBL" id="QJE71724.1"/>
    </source>
</evidence>
<evidence type="ECO:0000313" key="5">
    <source>
        <dbReference type="Proteomes" id="UP000501891"/>
    </source>
</evidence>
<keyword evidence="2" id="KW-0732">Signal</keyword>
<feature type="chain" id="PRO_5032278879" evidence="2">
    <location>
        <begin position="21"/>
        <end position="452"/>
    </location>
</feature>
<feature type="signal peptide" evidence="2">
    <location>
        <begin position="1"/>
        <end position="20"/>
    </location>
</feature>
<dbReference type="Pfam" id="PF13449">
    <property type="entry name" value="Phytase-like"/>
    <property type="match status" value="1"/>
</dbReference>
<evidence type="ECO:0000256" key="2">
    <source>
        <dbReference type="SAM" id="SignalP"/>
    </source>
</evidence>
<dbReference type="PANTHER" id="PTHR37957">
    <property type="entry name" value="BLR7070 PROTEIN"/>
    <property type="match status" value="1"/>
</dbReference>
<reference evidence="4" key="1">
    <citation type="submission" date="2020-04" db="EMBL/GenBank/DDBJ databases">
        <title>A desert anoxygenic phototrophic bacterium fixes CO2 using RubisCO under aerobic conditions.</title>
        <authorList>
            <person name="Tang K."/>
        </authorList>
    </citation>
    <scope>NUCLEOTIDE SEQUENCE [LARGE SCALE GENOMIC DNA]</scope>
    <source>
        <strain evidence="4">MIMtkB3</strain>
    </source>
</reference>
<name>A0A858R2W2_9PROT</name>
<dbReference type="AlphaFoldDB" id="A0A858R2W2"/>
<dbReference type="SUPFAM" id="SSF101898">
    <property type="entry name" value="NHL repeat"/>
    <property type="match status" value="1"/>
</dbReference>
<organism evidence="4 5">
    <name type="scientific">Aerophototrophica crusticola</name>
    <dbReference type="NCBI Taxonomy" id="1709002"/>
    <lineage>
        <taxon>Bacteria</taxon>
        <taxon>Pseudomonadati</taxon>
        <taxon>Pseudomonadota</taxon>
        <taxon>Alphaproteobacteria</taxon>
        <taxon>Rhodospirillales</taxon>
        <taxon>Rhodospirillaceae</taxon>
        <taxon>Aerophototrophica</taxon>
    </lineage>
</organism>
<gene>
    <name evidence="4" type="ORF">HHL28_00100</name>
</gene>
<keyword evidence="5" id="KW-1185">Reference proteome</keyword>